<dbReference type="InParanoid" id="E0VF76"/>
<dbReference type="InterPro" id="IPR011705">
    <property type="entry name" value="BACK"/>
</dbReference>
<keyword evidence="4" id="KW-1185">Reference proteome</keyword>
<name>E0VF76_PEDHC</name>
<dbReference type="PROSITE" id="PS50097">
    <property type="entry name" value="BTB"/>
    <property type="match status" value="1"/>
</dbReference>
<dbReference type="EMBL" id="DS235107">
    <property type="protein sequence ID" value="EEB12032.1"/>
    <property type="molecule type" value="Genomic_DNA"/>
</dbReference>
<reference evidence="3" key="3">
    <citation type="submission" date="2020-05" db="UniProtKB">
        <authorList>
            <consortium name="EnsemblMetazoa"/>
        </authorList>
    </citation>
    <scope>IDENTIFICATION</scope>
    <source>
        <strain evidence="3">USDA</strain>
    </source>
</reference>
<organism>
    <name type="scientific">Pediculus humanus subsp. corporis</name>
    <name type="common">Body louse</name>
    <dbReference type="NCBI Taxonomy" id="121224"/>
    <lineage>
        <taxon>Eukaryota</taxon>
        <taxon>Metazoa</taxon>
        <taxon>Ecdysozoa</taxon>
        <taxon>Arthropoda</taxon>
        <taxon>Hexapoda</taxon>
        <taxon>Insecta</taxon>
        <taxon>Pterygota</taxon>
        <taxon>Neoptera</taxon>
        <taxon>Paraneoptera</taxon>
        <taxon>Psocodea</taxon>
        <taxon>Troctomorpha</taxon>
        <taxon>Phthiraptera</taxon>
        <taxon>Anoplura</taxon>
        <taxon>Pediculidae</taxon>
        <taxon>Pediculus</taxon>
    </lineage>
</organism>
<dbReference type="RefSeq" id="XP_002424770.1">
    <property type="nucleotide sequence ID" value="XM_002424725.1"/>
</dbReference>
<dbReference type="OMA" id="FCQHAEY"/>
<dbReference type="SMART" id="SM00225">
    <property type="entry name" value="BTB"/>
    <property type="match status" value="1"/>
</dbReference>
<evidence type="ECO:0000259" key="1">
    <source>
        <dbReference type="PROSITE" id="PS50097"/>
    </source>
</evidence>
<protein>
    <recommendedName>
        <fullName evidence="1">BTB domain-containing protein</fullName>
    </recommendedName>
</protein>
<dbReference type="eggNOG" id="KOG2075">
    <property type="taxonomic scope" value="Eukaryota"/>
</dbReference>
<dbReference type="OrthoDB" id="45365at2759"/>
<dbReference type="GO" id="GO:0000932">
    <property type="term" value="C:P-body"/>
    <property type="evidence" value="ECO:0007669"/>
    <property type="project" value="TreeGrafter"/>
</dbReference>
<dbReference type="PANTHER" id="PTHR45774">
    <property type="entry name" value="BTB/POZ DOMAIN-CONTAINING"/>
    <property type="match status" value="1"/>
</dbReference>
<dbReference type="InterPro" id="IPR011333">
    <property type="entry name" value="SKP1/BTB/POZ_sf"/>
</dbReference>
<dbReference type="SUPFAM" id="SSF54695">
    <property type="entry name" value="POZ domain"/>
    <property type="match status" value="1"/>
</dbReference>
<reference evidence="2" key="1">
    <citation type="submission" date="2007-04" db="EMBL/GenBank/DDBJ databases">
        <title>Annotation of Pediculus humanus corporis strain USDA.</title>
        <authorList>
            <person name="Kirkness E."/>
            <person name="Hannick L."/>
            <person name="Hass B."/>
            <person name="Bruggner R."/>
            <person name="Lawson D."/>
            <person name="Bidwell S."/>
            <person name="Joardar V."/>
            <person name="Caler E."/>
            <person name="Walenz B."/>
            <person name="Inman J."/>
            <person name="Schobel S."/>
            <person name="Galinsky K."/>
            <person name="Amedeo P."/>
            <person name="Strausberg R."/>
        </authorList>
    </citation>
    <scope>NUCLEOTIDE SEQUENCE</scope>
    <source>
        <strain evidence="2">USDA</strain>
    </source>
</reference>
<dbReference type="PANTHER" id="PTHR45774:SF3">
    <property type="entry name" value="BTB (POZ) DOMAIN-CONTAINING 2B-RELATED"/>
    <property type="match status" value="1"/>
</dbReference>
<dbReference type="HOGENOM" id="CLU_032941_0_0_1"/>
<accession>E0VF76</accession>
<evidence type="ECO:0000313" key="2">
    <source>
        <dbReference type="EMBL" id="EEB12032.1"/>
    </source>
</evidence>
<proteinExistence type="predicted"/>
<dbReference type="AlphaFoldDB" id="E0VF76"/>
<dbReference type="Proteomes" id="UP000009046">
    <property type="component" value="Unassembled WGS sequence"/>
</dbReference>
<dbReference type="KEGG" id="phu:Phum_PHUM150840"/>
<reference evidence="2" key="2">
    <citation type="submission" date="2007-04" db="EMBL/GenBank/DDBJ databases">
        <title>The genome of the human body louse.</title>
        <authorList>
            <consortium name="The Human Body Louse Genome Consortium"/>
            <person name="Kirkness E."/>
            <person name="Walenz B."/>
            <person name="Hass B."/>
            <person name="Bruggner R."/>
            <person name="Strausberg R."/>
        </authorList>
    </citation>
    <scope>NUCLEOTIDE SEQUENCE</scope>
    <source>
        <strain evidence="2">USDA</strain>
    </source>
</reference>
<dbReference type="GeneID" id="8236425"/>
<dbReference type="InterPro" id="IPR000210">
    <property type="entry name" value="BTB/POZ_dom"/>
</dbReference>
<dbReference type="CDD" id="cd14733">
    <property type="entry name" value="BACK"/>
    <property type="match status" value="1"/>
</dbReference>
<sequence length="495" mass="56162">MANFNKVEEIPTWNGLTTPKIHDRMKALFQSSKWHDCSFKLWKSDGTASSSPVFEALCFGPLAEKNTIEIPDVDPVAFRTMLCFIYTDGIDFDSVELACNVLYASKKYLIYALIHLAITYISCQINESNCLQIYEFAKFIKEEKLIVESWKYLCSHLDDVLDYFSSESLSLDLLKNLVNEEALNGGEFIIYKLCLMWAEFECENNSLDKTGENLRDVLIKADLLNKIRFLTFSSEEFKEGPLKSGILNSEEIQYISNAINFCVNVNENSHNSSTINKFTLKSDPESNSSKVPCLSIENSSINTSSPSNINTIVEGRKKIQLKKVYCHRFIEKEARSNLIPKDKLKIHTYITANKSVRLTALFVNAKILPFTQLNAGLAHFCPFIERNYTEKLFISICDSSDKTLFGTLFLEKVGYGTIFKIPLQTPVILERSKEYKIQIELIDSSENYLFGVRNSISKIPSGLCVTFKEMANIGDYGNFIEANDLSIISGLELCL</sequence>
<dbReference type="GO" id="GO:0005829">
    <property type="term" value="C:cytosol"/>
    <property type="evidence" value="ECO:0007669"/>
    <property type="project" value="TreeGrafter"/>
</dbReference>
<dbReference type="SMART" id="SM00875">
    <property type="entry name" value="BACK"/>
    <property type="match status" value="1"/>
</dbReference>
<dbReference type="GO" id="GO:0022008">
    <property type="term" value="P:neurogenesis"/>
    <property type="evidence" value="ECO:0007669"/>
    <property type="project" value="TreeGrafter"/>
</dbReference>
<evidence type="ECO:0000313" key="4">
    <source>
        <dbReference type="Proteomes" id="UP000009046"/>
    </source>
</evidence>
<evidence type="ECO:0000313" key="3">
    <source>
        <dbReference type="EnsemblMetazoa" id="PHUM150840-PA"/>
    </source>
</evidence>
<dbReference type="Pfam" id="PF07707">
    <property type="entry name" value="BACK"/>
    <property type="match status" value="1"/>
</dbReference>
<feature type="domain" description="BTB" evidence="1">
    <location>
        <begin position="48"/>
        <end position="94"/>
    </location>
</feature>
<dbReference type="EMBL" id="AAZO01001759">
    <property type="status" value="NOT_ANNOTATED_CDS"/>
    <property type="molecule type" value="Genomic_DNA"/>
</dbReference>
<dbReference type="Gene3D" id="3.30.710.10">
    <property type="entry name" value="Potassium Channel Kv1.1, Chain A"/>
    <property type="match status" value="1"/>
</dbReference>
<dbReference type="Gene3D" id="1.25.40.420">
    <property type="match status" value="1"/>
</dbReference>
<dbReference type="VEuPathDB" id="VectorBase:PHUM150840"/>
<dbReference type="STRING" id="121224.E0VF76"/>
<dbReference type="EnsemblMetazoa" id="PHUM150840-RA">
    <property type="protein sequence ID" value="PHUM150840-PA"/>
    <property type="gene ID" value="PHUM150840"/>
</dbReference>
<dbReference type="Pfam" id="PF00651">
    <property type="entry name" value="BTB"/>
    <property type="match status" value="1"/>
</dbReference>
<dbReference type="CTD" id="8236425"/>
<gene>
    <name evidence="3" type="primary">8236425</name>
    <name evidence="2" type="ORF">Phum_PHUM150840</name>
</gene>